<gene>
    <name evidence="2" type="ORF">BDV25DRAFT_158766</name>
</gene>
<evidence type="ECO:0000313" key="2">
    <source>
        <dbReference type="EMBL" id="KAE8148195.1"/>
    </source>
</evidence>
<evidence type="ECO:0000256" key="1">
    <source>
        <dbReference type="SAM" id="SignalP"/>
    </source>
</evidence>
<reference evidence="2 3" key="1">
    <citation type="submission" date="2019-04" db="EMBL/GenBank/DDBJ databases">
        <title>Friends and foes A comparative genomics study of 23 Aspergillus species from section Flavi.</title>
        <authorList>
            <consortium name="DOE Joint Genome Institute"/>
            <person name="Kjaerbolling I."/>
            <person name="Vesth T."/>
            <person name="Frisvad J.C."/>
            <person name="Nybo J.L."/>
            <person name="Theobald S."/>
            <person name="Kildgaard S."/>
            <person name="Isbrandt T."/>
            <person name="Kuo A."/>
            <person name="Sato A."/>
            <person name="Lyhne E.K."/>
            <person name="Kogle M.E."/>
            <person name="Wiebenga A."/>
            <person name="Kun R.S."/>
            <person name="Lubbers R.J."/>
            <person name="Makela M.R."/>
            <person name="Barry K."/>
            <person name="Chovatia M."/>
            <person name="Clum A."/>
            <person name="Daum C."/>
            <person name="Haridas S."/>
            <person name="He G."/>
            <person name="LaButti K."/>
            <person name="Lipzen A."/>
            <person name="Mondo S."/>
            <person name="Riley R."/>
            <person name="Salamov A."/>
            <person name="Simmons B.A."/>
            <person name="Magnuson J.K."/>
            <person name="Henrissat B."/>
            <person name="Mortensen U.H."/>
            <person name="Larsen T.O."/>
            <person name="Devries R.P."/>
            <person name="Grigoriev I.V."/>
            <person name="Machida M."/>
            <person name="Baker S.E."/>
            <person name="Andersen M.R."/>
        </authorList>
    </citation>
    <scope>NUCLEOTIDE SEQUENCE [LARGE SCALE GENOMIC DNA]</scope>
    <source>
        <strain evidence="2 3">IBT 18842</strain>
    </source>
</reference>
<evidence type="ECO:0000313" key="3">
    <source>
        <dbReference type="Proteomes" id="UP000325780"/>
    </source>
</evidence>
<sequence length="100" mass="11326">FKWHVFSFFIFLDLRPHLNHAAGETLNQSVTGNSWGNIWSDVSVSDRISDTPCVYVCLVSSSWHRQPKAILCNKQGYPWTLVHIAMGHTCPTKTTPLQVV</sequence>
<proteinExistence type="predicted"/>
<dbReference type="EMBL" id="ML742170">
    <property type="protein sequence ID" value="KAE8148195.1"/>
    <property type="molecule type" value="Genomic_DNA"/>
</dbReference>
<keyword evidence="3" id="KW-1185">Reference proteome</keyword>
<keyword evidence="1" id="KW-0732">Signal</keyword>
<feature type="chain" id="PRO_5024797644" evidence="1">
    <location>
        <begin position="22"/>
        <end position="100"/>
    </location>
</feature>
<feature type="non-terminal residue" evidence="2">
    <location>
        <position position="1"/>
    </location>
</feature>
<protein>
    <submittedName>
        <fullName evidence="2">Uncharacterized protein</fullName>
    </submittedName>
</protein>
<feature type="signal peptide" evidence="1">
    <location>
        <begin position="1"/>
        <end position="21"/>
    </location>
</feature>
<dbReference type="AlphaFoldDB" id="A0A5N6TPF6"/>
<accession>A0A5N6TPF6</accession>
<dbReference type="Proteomes" id="UP000325780">
    <property type="component" value="Unassembled WGS sequence"/>
</dbReference>
<organism evidence="2 3">
    <name type="scientific">Aspergillus avenaceus</name>
    <dbReference type="NCBI Taxonomy" id="36643"/>
    <lineage>
        <taxon>Eukaryota</taxon>
        <taxon>Fungi</taxon>
        <taxon>Dikarya</taxon>
        <taxon>Ascomycota</taxon>
        <taxon>Pezizomycotina</taxon>
        <taxon>Eurotiomycetes</taxon>
        <taxon>Eurotiomycetidae</taxon>
        <taxon>Eurotiales</taxon>
        <taxon>Aspergillaceae</taxon>
        <taxon>Aspergillus</taxon>
        <taxon>Aspergillus subgen. Circumdati</taxon>
    </lineage>
</organism>
<name>A0A5N6TPF6_ASPAV</name>